<evidence type="ECO:0000256" key="3">
    <source>
        <dbReference type="ARBA" id="ARBA00022989"/>
    </source>
</evidence>
<dbReference type="GO" id="GO:0022857">
    <property type="term" value="F:transmembrane transporter activity"/>
    <property type="evidence" value="ECO:0007669"/>
    <property type="project" value="TreeGrafter"/>
</dbReference>
<dbReference type="Proteomes" id="UP000184330">
    <property type="component" value="Unassembled WGS sequence"/>
</dbReference>
<dbReference type="PANTHER" id="PTHR23502">
    <property type="entry name" value="MAJOR FACILITATOR SUPERFAMILY"/>
    <property type="match status" value="1"/>
</dbReference>
<dbReference type="GO" id="GO:0005886">
    <property type="term" value="C:plasma membrane"/>
    <property type="evidence" value="ECO:0007669"/>
    <property type="project" value="TreeGrafter"/>
</dbReference>
<evidence type="ECO:0000256" key="4">
    <source>
        <dbReference type="ARBA" id="ARBA00023136"/>
    </source>
</evidence>
<reference evidence="6 7" key="1">
    <citation type="submission" date="2016-03" db="EMBL/GenBank/DDBJ databases">
        <authorList>
            <person name="Ploux O."/>
        </authorList>
    </citation>
    <scope>NUCLEOTIDE SEQUENCE [LARGE SCALE GENOMIC DNA]</scope>
    <source>
        <strain evidence="6 7">UAMH 11012</strain>
    </source>
</reference>
<dbReference type="AlphaFoldDB" id="A0A1L7WLI2"/>
<sequence>MAKGAINFVAMVIYLPETSYARGLIIGDTAGDVERTEIARESKRLGVTATSTLTPVSAAPELLSMNQNLWYISHPYINYKENWFRNFIGPFQFFLSPVVLWSSITYAVAAGAFTAVGVCIPQLTAPPPYNFNSGAQGLFGLCALIGVILGGTISSKIVDVFNSRMEKRRFKSGEEHKPEERLVMLILPFFTCTTGLVMYGVTIGKGIRWIVPAVGYTMNCFGFAILASITYSYAVDSYLVRSAEVMVFNNTCRALISFGFANFSPGWLAKVGPGQVYSIFAAAIWALLLLAIPMFYFGPKLRAVTNRFL</sequence>
<keyword evidence="3 5" id="KW-1133">Transmembrane helix</keyword>
<feature type="transmembrane region" description="Helical" evidence="5">
    <location>
        <begin position="276"/>
        <end position="297"/>
    </location>
</feature>
<dbReference type="PANTHER" id="PTHR23502:SF160">
    <property type="entry name" value="MAJOR FACILITATOR SUPERFAMILY (MFS) PROFILE DOMAIN-CONTAINING PROTEIN-RELATED"/>
    <property type="match status" value="1"/>
</dbReference>
<feature type="transmembrane region" description="Helical" evidence="5">
    <location>
        <begin position="138"/>
        <end position="161"/>
    </location>
</feature>
<accession>A0A1L7WLI2</accession>
<dbReference type="SUPFAM" id="SSF103473">
    <property type="entry name" value="MFS general substrate transporter"/>
    <property type="match status" value="1"/>
</dbReference>
<dbReference type="STRING" id="576137.A0A1L7WLI2"/>
<comment type="subcellular location">
    <subcellularLocation>
        <location evidence="1">Membrane</location>
        <topology evidence="1">Multi-pass membrane protein</topology>
    </subcellularLocation>
</comment>
<evidence type="ECO:0000313" key="7">
    <source>
        <dbReference type="Proteomes" id="UP000184330"/>
    </source>
</evidence>
<evidence type="ECO:0000256" key="2">
    <source>
        <dbReference type="ARBA" id="ARBA00022692"/>
    </source>
</evidence>
<feature type="transmembrane region" description="Helical" evidence="5">
    <location>
        <begin position="182"/>
        <end position="201"/>
    </location>
</feature>
<keyword evidence="4 5" id="KW-0472">Membrane</keyword>
<protein>
    <submittedName>
        <fullName evidence="6">Uncharacterized protein</fullName>
    </submittedName>
</protein>
<feature type="transmembrane region" description="Helical" evidence="5">
    <location>
        <begin position="213"/>
        <end position="234"/>
    </location>
</feature>
<keyword evidence="7" id="KW-1185">Reference proteome</keyword>
<gene>
    <name evidence="6" type="ORF">PAC_03500</name>
</gene>
<name>A0A1L7WLI2_9HELO</name>
<evidence type="ECO:0000313" key="6">
    <source>
        <dbReference type="EMBL" id="CZR53620.1"/>
    </source>
</evidence>
<dbReference type="InterPro" id="IPR036259">
    <property type="entry name" value="MFS_trans_sf"/>
</dbReference>
<dbReference type="EMBL" id="FJOG01000004">
    <property type="protein sequence ID" value="CZR53620.1"/>
    <property type="molecule type" value="Genomic_DNA"/>
</dbReference>
<keyword evidence="2 5" id="KW-0812">Transmembrane</keyword>
<dbReference type="OrthoDB" id="5215911at2759"/>
<evidence type="ECO:0000256" key="1">
    <source>
        <dbReference type="ARBA" id="ARBA00004141"/>
    </source>
</evidence>
<organism evidence="6 7">
    <name type="scientific">Phialocephala subalpina</name>
    <dbReference type="NCBI Taxonomy" id="576137"/>
    <lineage>
        <taxon>Eukaryota</taxon>
        <taxon>Fungi</taxon>
        <taxon>Dikarya</taxon>
        <taxon>Ascomycota</taxon>
        <taxon>Pezizomycotina</taxon>
        <taxon>Leotiomycetes</taxon>
        <taxon>Helotiales</taxon>
        <taxon>Mollisiaceae</taxon>
        <taxon>Phialocephala</taxon>
        <taxon>Phialocephala fortinii species complex</taxon>
    </lineage>
</organism>
<evidence type="ECO:0000256" key="5">
    <source>
        <dbReference type="SAM" id="Phobius"/>
    </source>
</evidence>
<proteinExistence type="predicted"/>
<feature type="transmembrane region" description="Helical" evidence="5">
    <location>
        <begin position="246"/>
        <end position="264"/>
    </location>
</feature>
<feature type="transmembrane region" description="Helical" evidence="5">
    <location>
        <begin position="93"/>
        <end position="118"/>
    </location>
</feature>